<name>A0A388JYX5_CHABU</name>
<dbReference type="SUPFAM" id="SSF53098">
    <property type="entry name" value="Ribonuclease H-like"/>
    <property type="match status" value="1"/>
</dbReference>
<reference evidence="4 5" key="1">
    <citation type="journal article" date="2018" name="Cell">
        <title>The Chara Genome: Secondary Complexity and Implications for Plant Terrestrialization.</title>
        <authorList>
            <person name="Nishiyama T."/>
            <person name="Sakayama H."/>
            <person name="Vries J.D."/>
            <person name="Buschmann H."/>
            <person name="Saint-Marcoux D."/>
            <person name="Ullrich K.K."/>
            <person name="Haas F.B."/>
            <person name="Vanderstraeten L."/>
            <person name="Becker D."/>
            <person name="Lang D."/>
            <person name="Vosolsobe S."/>
            <person name="Rombauts S."/>
            <person name="Wilhelmsson P.K.I."/>
            <person name="Janitza P."/>
            <person name="Kern R."/>
            <person name="Heyl A."/>
            <person name="Rumpler F."/>
            <person name="Villalobos L.I.A.C."/>
            <person name="Clay J.M."/>
            <person name="Skokan R."/>
            <person name="Toyoda A."/>
            <person name="Suzuki Y."/>
            <person name="Kagoshima H."/>
            <person name="Schijlen E."/>
            <person name="Tajeshwar N."/>
            <person name="Catarino B."/>
            <person name="Hetherington A.J."/>
            <person name="Saltykova A."/>
            <person name="Bonnot C."/>
            <person name="Breuninger H."/>
            <person name="Symeonidi A."/>
            <person name="Radhakrishnan G.V."/>
            <person name="Van Nieuwerburgh F."/>
            <person name="Deforce D."/>
            <person name="Chang C."/>
            <person name="Karol K.G."/>
            <person name="Hedrich R."/>
            <person name="Ulvskov P."/>
            <person name="Glockner G."/>
            <person name="Delwiche C.F."/>
            <person name="Petrasek J."/>
            <person name="Van de Peer Y."/>
            <person name="Friml J."/>
            <person name="Beilby M."/>
            <person name="Dolan L."/>
            <person name="Kohara Y."/>
            <person name="Sugano S."/>
            <person name="Fujiyama A."/>
            <person name="Delaux P.-M."/>
            <person name="Quint M."/>
            <person name="TheiBen G."/>
            <person name="Hagemann M."/>
            <person name="Harholt J."/>
            <person name="Dunand C."/>
            <person name="Zachgo S."/>
            <person name="Langdale J."/>
            <person name="Maumus F."/>
            <person name="Straeten D.V.D."/>
            <person name="Gould S.B."/>
            <person name="Rensing S.A."/>
        </authorList>
    </citation>
    <scope>NUCLEOTIDE SEQUENCE [LARGE SCALE GENOMIC DNA]</scope>
    <source>
        <strain evidence="4 5">S276</strain>
    </source>
</reference>
<dbReference type="InterPro" id="IPR041588">
    <property type="entry name" value="Integrase_H2C2"/>
</dbReference>
<comment type="caution">
    <text evidence="4">The sequence shown here is derived from an EMBL/GenBank/DDBJ whole genome shotgun (WGS) entry which is preliminary data.</text>
</comment>
<dbReference type="Pfam" id="PF17921">
    <property type="entry name" value="Integrase_H2C2"/>
    <property type="match status" value="1"/>
</dbReference>
<dbReference type="PANTHER" id="PTHR37984">
    <property type="entry name" value="PROTEIN CBG26694"/>
    <property type="match status" value="1"/>
</dbReference>
<feature type="domain" description="Integrase catalytic" evidence="3">
    <location>
        <begin position="238"/>
        <end position="401"/>
    </location>
</feature>
<dbReference type="Gene3D" id="1.10.340.70">
    <property type="match status" value="1"/>
</dbReference>
<keyword evidence="5" id="KW-1185">Reference proteome</keyword>
<dbReference type="GO" id="GO:0003676">
    <property type="term" value="F:nucleic acid binding"/>
    <property type="evidence" value="ECO:0007669"/>
    <property type="project" value="InterPro"/>
</dbReference>
<sequence>MWYAPTTFVKVDGLVLKHFIEEDSWGERNGEWMEELALAETYRLTDDPVTIEVGTKSIDQHLLTMGRIHYLVNSLLQVQADNKEEVVKADEIMLGDDFEFDKEMQGEEFEQGEISEDFREEEYDGFHLEMRLIFSGYKRERDVDKKTLRMRDHYLVRGGHLFIRDKRGPPRRVICGRNRQIDVITTLHDGPVGGHKSFATTIKKVTELYFWEGMYGMIRKYCESCVLCQIRSPIRCKEPLHPRYIKDVGAVIHLDLLAMPLGLGVYNYIFDARDNLTGFVDGKAIRTKTGAVLADCIKEYYLRYPFVVELTIDRGSEFMCGEVKELLDNLGIIVKYTTRAHPQANAPVERGHSTITNLLAKWTTGKPNLWPKFLRTVFFVENITVKRITGYAPATLWYGRHATFPIESFLKTWRRQDLENDMPLEELLDIRARQATMTQKGGMTGPSRIIHGREGRKKMQLVMKDSKGMSVYKEEDNLRIFLREFEEHAFRREWSTRTMLEQVAGLGECNEVIDEVALECLGWLDFKAGMWAKYGDLARDEIEDDISFDDTNLEDFEDSINLCSEKRRWGERKMMEQVMRRIAPREYEAVKRIKEESDTRGSFLVKMRKAYPLEVQRQKKKQLLQEQGLWIGKRGERIERRAQKENRKNITTSQQGNDEDRAQGGDDSIKEDKTQIEEHDGKEVEGNGKAGEVKKGDEKVKGKEKDSEENEMAGPSGTAEEPTSNEPPKERGSRRWTKEKRQRKEKENRECRNWVVTSLRENELPSDAHWSLKLERKIVSETVISSKLATGVDRLIRLNQLLRDDCEWILEGEAEVESRLRKVVEEKRKELEVLIQELQDRMKEKTELFTQGVASHVHEILKEIQRLRAREEKRDLQ</sequence>
<gene>
    <name evidence="4" type="ORF">CBR_g34709</name>
</gene>
<dbReference type="PANTHER" id="PTHR37984:SF5">
    <property type="entry name" value="PROTEIN NYNRIN-LIKE"/>
    <property type="match status" value="1"/>
</dbReference>
<dbReference type="AlphaFoldDB" id="A0A388JYX5"/>
<evidence type="ECO:0000256" key="1">
    <source>
        <dbReference type="SAM" id="Coils"/>
    </source>
</evidence>
<dbReference type="EMBL" id="BFEA01000034">
    <property type="protein sequence ID" value="GBG63009.1"/>
    <property type="molecule type" value="Genomic_DNA"/>
</dbReference>
<feature type="coiled-coil region" evidence="1">
    <location>
        <begin position="817"/>
        <end position="848"/>
    </location>
</feature>
<dbReference type="OrthoDB" id="425619at2759"/>
<protein>
    <recommendedName>
        <fullName evidence="3">Integrase catalytic domain-containing protein</fullName>
    </recommendedName>
</protein>
<dbReference type="InterPro" id="IPR036397">
    <property type="entry name" value="RNaseH_sf"/>
</dbReference>
<evidence type="ECO:0000313" key="4">
    <source>
        <dbReference type="EMBL" id="GBG63009.1"/>
    </source>
</evidence>
<evidence type="ECO:0000259" key="3">
    <source>
        <dbReference type="PROSITE" id="PS50994"/>
    </source>
</evidence>
<accession>A0A388JYX5</accession>
<dbReference type="PROSITE" id="PS50994">
    <property type="entry name" value="INTEGRASE"/>
    <property type="match status" value="1"/>
</dbReference>
<organism evidence="4 5">
    <name type="scientific">Chara braunii</name>
    <name type="common">Braun's stonewort</name>
    <dbReference type="NCBI Taxonomy" id="69332"/>
    <lineage>
        <taxon>Eukaryota</taxon>
        <taxon>Viridiplantae</taxon>
        <taxon>Streptophyta</taxon>
        <taxon>Charophyceae</taxon>
        <taxon>Charales</taxon>
        <taxon>Characeae</taxon>
        <taxon>Chara</taxon>
    </lineage>
</organism>
<dbReference type="GO" id="GO:0015074">
    <property type="term" value="P:DNA integration"/>
    <property type="evidence" value="ECO:0007669"/>
    <property type="project" value="InterPro"/>
</dbReference>
<evidence type="ECO:0000313" key="5">
    <source>
        <dbReference type="Proteomes" id="UP000265515"/>
    </source>
</evidence>
<dbReference type="InterPro" id="IPR001584">
    <property type="entry name" value="Integrase_cat-core"/>
</dbReference>
<dbReference type="Gene3D" id="3.30.420.10">
    <property type="entry name" value="Ribonuclease H-like superfamily/Ribonuclease H"/>
    <property type="match status" value="1"/>
</dbReference>
<evidence type="ECO:0000256" key="2">
    <source>
        <dbReference type="SAM" id="MobiDB-lite"/>
    </source>
</evidence>
<proteinExistence type="predicted"/>
<dbReference type="Gramene" id="GBG63009">
    <property type="protein sequence ID" value="GBG63009"/>
    <property type="gene ID" value="CBR_g34709"/>
</dbReference>
<dbReference type="Proteomes" id="UP000265515">
    <property type="component" value="Unassembled WGS sequence"/>
</dbReference>
<feature type="compositionally biased region" description="Basic and acidic residues" evidence="2">
    <location>
        <begin position="658"/>
        <end position="706"/>
    </location>
</feature>
<dbReference type="InterPro" id="IPR012337">
    <property type="entry name" value="RNaseH-like_sf"/>
</dbReference>
<dbReference type="InterPro" id="IPR050951">
    <property type="entry name" value="Retrovirus_Pol_polyprotein"/>
</dbReference>
<feature type="region of interest" description="Disordered" evidence="2">
    <location>
        <begin position="640"/>
        <end position="744"/>
    </location>
</feature>
<keyword evidence="1" id="KW-0175">Coiled coil</keyword>